<evidence type="ECO:0000313" key="3">
    <source>
        <dbReference type="EMBL" id="ANZ35652.1"/>
    </source>
</evidence>
<sequence length="165" mass="17277">MDQVGWVADAVRQTFTDPVTAAGVLAGAVLLGLGAWAAARRFWWRPVLSVLAGISLGVVLGVTFFRSAPSWALTGSQFCHFTGFSLSGPNELLNVVLFVPLVFFAALATYRPVAVLCAAVALSAVIEVVQPLTGRGMCETQDFLNNGVGALVAAGVAAGWLTLRR</sequence>
<dbReference type="EMBL" id="CP016793">
    <property type="protein sequence ID" value="ANZ35652.1"/>
    <property type="molecule type" value="Genomic_DNA"/>
</dbReference>
<feature type="transmembrane region" description="Helical" evidence="1">
    <location>
        <begin position="20"/>
        <end position="39"/>
    </location>
</feature>
<keyword evidence="1" id="KW-0472">Membrane</keyword>
<gene>
    <name evidence="3" type="ORF">BBK82_05735</name>
</gene>
<accession>A0A1B2HD72</accession>
<evidence type="ECO:0000313" key="4">
    <source>
        <dbReference type="Proteomes" id="UP000093053"/>
    </source>
</evidence>
<reference evidence="3 4" key="1">
    <citation type="submission" date="2016-07" db="EMBL/GenBank/DDBJ databases">
        <title>Complete genome sequence of the Lentzea guizhouensis DHS C013.</title>
        <authorList>
            <person name="Cao C."/>
        </authorList>
    </citation>
    <scope>NUCLEOTIDE SEQUENCE [LARGE SCALE GENOMIC DNA]</scope>
    <source>
        <strain evidence="3 4">DHS C013</strain>
    </source>
</reference>
<evidence type="ECO:0000259" key="2">
    <source>
        <dbReference type="Pfam" id="PF04892"/>
    </source>
</evidence>
<protein>
    <recommendedName>
        <fullName evidence="2">VanZ-like domain-containing protein</fullName>
    </recommendedName>
</protein>
<dbReference type="KEGG" id="led:BBK82_05735"/>
<feature type="transmembrane region" description="Helical" evidence="1">
    <location>
        <begin position="144"/>
        <end position="163"/>
    </location>
</feature>
<proteinExistence type="predicted"/>
<organism evidence="3 4">
    <name type="scientific">Lentzea guizhouensis</name>
    <dbReference type="NCBI Taxonomy" id="1586287"/>
    <lineage>
        <taxon>Bacteria</taxon>
        <taxon>Bacillati</taxon>
        <taxon>Actinomycetota</taxon>
        <taxon>Actinomycetes</taxon>
        <taxon>Pseudonocardiales</taxon>
        <taxon>Pseudonocardiaceae</taxon>
        <taxon>Lentzea</taxon>
    </lineage>
</organism>
<dbReference type="InterPro" id="IPR006976">
    <property type="entry name" value="VanZ-like"/>
</dbReference>
<feature type="transmembrane region" description="Helical" evidence="1">
    <location>
        <begin position="46"/>
        <end position="65"/>
    </location>
</feature>
<dbReference type="AlphaFoldDB" id="A0A1B2HD72"/>
<keyword evidence="4" id="KW-1185">Reference proteome</keyword>
<dbReference type="Proteomes" id="UP000093053">
    <property type="component" value="Chromosome"/>
</dbReference>
<dbReference type="RefSeq" id="WP_065914062.1">
    <property type="nucleotide sequence ID" value="NZ_CP016793.1"/>
</dbReference>
<dbReference type="Pfam" id="PF04892">
    <property type="entry name" value="VanZ"/>
    <property type="match status" value="1"/>
</dbReference>
<feature type="domain" description="VanZ-like" evidence="2">
    <location>
        <begin position="56"/>
        <end position="157"/>
    </location>
</feature>
<evidence type="ECO:0000256" key="1">
    <source>
        <dbReference type="SAM" id="Phobius"/>
    </source>
</evidence>
<name>A0A1B2HD72_9PSEU</name>
<feature type="transmembrane region" description="Helical" evidence="1">
    <location>
        <begin position="113"/>
        <end position="132"/>
    </location>
</feature>
<feature type="transmembrane region" description="Helical" evidence="1">
    <location>
        <begin position="92"/>
        <end position="108"/>
    </location>
</feature>
<keyword evidence="1" id="KW-1133">Transmembrane helix</keyword>
<keyword evidence="1" id="KW-0812">Transmembrane</keyword>
<dbReference type="STRING" id="1586287.BBK82_05735"/>